<organism evidence="2 3">
    <name type="scientific">Smittium simulii</name>
    <dbReference type="NCBI Taxonomy" id="133385"/>
    <lineage>
        <taxon>Eukaryota</taxon>
        <taxon>Fungi</taxon>
        <taxon>Fungi incertae sedis</taxon>
        <taxon>Zoopagomycota</taxon>
        <taxon>Kickxellomycotina</taxon>
        <taxon>Harpellomycetes</taxon>
        <taxon>Harpellales</taxon>
        <taxon>Legeriomycetaceae</taxon>
        <taxon>Smittium</taxon>
    </lineage>
</organism>
<protein>
    <submittedName>
        <fullName evidence="2">Uncharacterized protein</fullName>
    </submittedName>
</protein>
<gene>
    <name evidence="2" type="ORF">BB561_003571</name>
</gene>
<dbReference type="EMBL" id="MBFR01000146">
    <property type="protein sequence ID" value="PVU92870.1"/>
    <property type="molecule type" value="Genomic_DNA"/>
</dbReference>
<feature type="region of interest" description="Disordered" evidence="1">
    <location>
        <begin position="158"/>
        <end position="178"/>
    </location>
</feature>
<accession>A0A2T9YKK6</accession>
<comment type="caution">
    <text evidence="2">The sequence shown here is derived from an EMBL/GenBank/DDBJ whole genome shotgun (WGS) entry which is preliminary data.</text>
</comment>
<dbReference type="AlphaFoldDB" id="A0A2T9YKK6"/>
<sequence>MAHSQVSTKSNVPNYAAPSSVLSMSYGGRRVISNTLNNPEINSIEQMNLGMNNTNPLRQMLHQNETHNEQTHVANSQVGISSRQIPKTEINHIQHNKANIYQNSDDERLVNQTHKGSSSGYLNTNTDGQVISEYNDFQNDTDTNRVIIKNNNAFSKNSARNLPQSSVSSVTVFRHNNR</sequence>
<dbReference type="Proteomes" id="UP000245383">
    <property type="component" value="Unassembled WGS sequence"/>
</dbReference>
<feature type="compositionally biased region" description="Polar residues" evidence="1">
    <location>
        <begin position="158"/>
        <end position="171"/>
    </location>
</feature>
<reference evidence="2 3" key="1">
    <citation type="journal article" date="2018" name="MBio">
        <title>Comparative Genomics Reveals the Core Gene Toolbox for the Fungus-Insect Symbiosis.</title>
        <authorList>
            <person name="Wang Y."/>
            <person name="Stata M."/>
            <person name="Wang W."/>
            <person name="Stajich J.E."/>
            <person name="White M.M."/>
            <person name="Moncalvo J.M."/>
        </authorList>
    </citation>
    <scope>NUCLEOTIDE SEQUENCE [LARGE SCALE GENOMIC DNA]</scope>
    <source>
        <strain evidence="2 3">SWE-8-4</strain>
    </source>
</reference>
<keyword evidence="3" id="KW-1185">Reference proteome</keyword>
<evidence type="ECO:0000256" key="1">
    <source>
        <dbReference type="SAM" id="MobiDB-lite"/>
    </source>
</evidence>
<evidence type="ECO:0000313" key="2">
    <source>
        <dbReference type="EMBL" id="PVU92870.1"/>
    </source>
</evidence>
<proteinExistence type="predicted"/>
<evidence type="ECO:0000313" key="3">
    <source>
        <dbReference type="Proteomes" id="UP000245383"/>
    </source>
</evidence>
<name>A0A2T9YKK6_9FUNG</name>